<dbReference type="EMBL" id="JYDL01000074">
    <property type="protein sequence ID" value="KRX18347.1"/>
    <property type="molecule type" value="Genomic_DNA"/>
</dbReference>
<dbReference type="Proteomes" id="UP000054630">
    <property type="component" value="Unassembled WGS sequence"/>
</dbReference>
<sequence length="291" mass="31769">MIGCLDSGGRVDRLRRPPTLSKPSWSKNGSNSLTRLAESGLMPNSFTWTSLSHSASASDNSFTERLTLLILSLTGFWQFRAKRKQCLSSSILAAGSVGQFSLPCISHGGPCHHRAVFIRVPSEQPRLGMSAGFSLVGQYLQHWGDTDSCISCTRFATNGFQRAGAPLIHARATLLSLQQVISWIDSVSSLSRYFFNLAHSNAAISSSLGRLTCFIGATRDFAITRLTNLWWFIDSTMMYAQAAYATCDASPKMWSSTLRTCCTGCSCQLRHCFSMSGGNSVSQPSPSVHKR</sequence>
<evidence type="ECO:0000256" key="1">
    <source>
        <dbReference type="SAM" id="MobiDB-lite"/>
    </source>
</evidence>
<accession>A0A0V0RXD0</accession>
<proteinExistence type="predicted"/>
<feature type="compositionally biased region" description="Polar residues" evidence="1">
    <location>
        <begin position="21"/>
        <end position="31"/>
    </location>
</feature>
<evidence type="ECO:0000313" key="3">
    <source>
        <dbReference type="EMBL" id="KRX19132.1"/>
    </source>
</evidence>
<dbReference type="AlphaFoldDB" id="A0A0V0RXD0"/>
<dbReference type="EMBL" id="JYDL01000063">
    <property type="protein sequence ID" value="KRX19132.1"/>
    <property type="molecule type" value="Genomic_DNA"/>
</dbReference>
<organism evidence="3 4">
    <name type="scientific">Trichinella nelsoni</name>
    <dbReference type="NCBI Taxonomy" id="6336"/>
    <lineage>
        <taxon>Eukaryota</taxon>
        <taxon>Metazoa</taxon>
        <taxon>Ecdysozoa</taxon>
        <taxon>Nematoda</taxon>
        <taxon>Enoplea</taxon>
        <taxon>Dorylaimia</taxon>
        <taxon>Trichinellida</taxon>
        <taxon>Trichinellidae</taxon>
        <taxon>Trichinella</taxon>
    </lineage>
</organism>
<evidence type="ECO:0000313" key="2">
    <source>
        <dbReference type="EMBL" id="KRX18347.1"/>
    </source>
</evidence>
<gene>
    <name evidence="2" type="ORF">T07_12083</name>
    <name evidence="3" type="ORF">T07_7256</name>
</gene>
<feature type="region of interest" description="Disordered" evidence="1">
    <location>
        <begin position="1"/>
        <end position="31"/>
    </location>
</feature>
<protein>
    <submittedName>
        <fullName evidence="3">Uncharacterized protein</fullName>
    </submittedName>
</protein>
<name>A0A0V0RXD0_9BILA</name>
<keyword evidence="4" id="KW-1185">Reference proteome</keyword>
<dbReference type="OrthoDB" id="5915586at2759"/>
<comment type="caution">
    <text evidence="3">The sequence shown here is derived from an EMBL/GenBank/DDBJ whole genome shotgun (WGS) entry which is preliminary data.</text>
</comment>
<evidence type="ECO:0000313" key="4">
    <source>
        <dbReference type="Proteomes" id="UP000054630"/>
    </source>
</evidence>
<reference evidence="3 4" key="1">
    <citation type="submission" date="2015-01" db="EMBL/GenBank/DDBJ databases">
        <title>Evolution of Trichinella species and genotypes.</title>
        <authorList>
            <person name="Korhonen P.K."/>
            <person name="Edoardo P."/>
            <person name="Giuseppe L.R."/>
            <person name="Gasser R.B."/>
        </authorList>
    </citation>
    <scope>NUCLEOTIDE SEQUENCE [LARGE SCALE GENOMIC DNA]</scope>
    <source>
        <strain evidence="3">ISS37</strain>
    </source>
</reference>